<name>H8GGL3_METAL</name>
<reference evidence="1 2" key="1">
    <citation type="journal article" date="2013" name="Genome Announc.">
        <title>Genome Sequence of the Obligate Gammaproteobacterial Methanotroph Methylomicrobium album Strain BG8.</title>
        <authorList>
            <person name="Kits K.D."/>
            <person name="Kalyuzhnaya M.G."/>
            <person name="Klotz M.G."/>
            <person name="Jetten M.S."/>
            <person name="Op den Camp H.J."/>
            <person name="Vuilleumier S."/>
            <person name="Bringel F."/>
            <person name="Dispirito A.A."/>
            <person name="Murrell J.C."/>
            <person name="Bruce D."/>
            <person name="Cheng J.F."/>
            <person name="Copeland A."/>
            <person name="Goodwin L."/>
            <person name="Hauser L."/>
            <person name="Lajus A."/>
            <person name="Land M.L."/>
            <person name="Lapidus A."/>
            <person name="Lucas S."/>
            <person name="Medigue C."/>
            <person name="Pitluck S."/>
            <person name="Woyke T."/>
            <person name="Zeytun A."/>
            <person name="Stein L.Y."/>
        </authorList>
    </citation>
    <scope>NUCLEOTIDE SEQUENCE [LARGE SCALE GENOMIC DNA]</scope>
    <source>
        <strain evidence="1 2">BG8</strain>
    </source>
</reference>
<dbReference type="EMBL" id="CM001475">
    <property type="protein sequence ID" value="EIC28809.1"/>
    <property type="molecule type" value="Genomic_DNA"/>
</dbReference>
<keyword evidence="2" id="KW-1185">Reference proteome</keyword>
<proteinExistence type="predicted"/>
<evidence type="ECO:0000313" key="1">
    <source>
        <dbReference type="EMBL" id="EIC28809.1"/>
    </source>
</evidence>
<dbReference type="HOGENOM" id="CLU_2633992_0_0_6"/>
<dbReference type="STRING" id="686340.Metal_0990"/>
<gene>
    <name evidence="1" type="ORF">Metal_0990</name>
</gene>
<dbReference type="RefSeq" id="WP_005370165.1">
    <property type="nucleotide sequence ID" value="NZ_CM001475.1"/>
</dbReference>
<evidence type="ECO:0000313" key="2">
    <source>
        <dbReference type="Proteomes" id="UP000005090"/>
    </source>
</evidence>
<dbReference type="Proteomes" id="UP000005090">
    <property type="component" value="Chromosome"/>
</dbReference>
<protein>
    <submittedName>
        <fullName evidence="1">Uncharacterized protein</fullName>
    </submittedName>
</protein>
<accession>H8GGL3</accession>
<dbReference type="AlphaFoldDB" id="H8GGL3"/>
<organism evidence="1 2">
    <name type="scientific">Methylomicrobium album BG8</name>
    <dbReference type="NCBI Taxonomy" id="686340"/>
    <lineage>
        <taxon>Bacteria</taxon>
        <taxon>Pseudomonadati</taxon>
        <taxon>Pseudomonadota</taxon>
        <taxon>Gammaproteobacteria</taxon>
        <taxon>Methylococcales</taxon>
        <taxon>Methylococcaceae</taxon>
        <taxon>Methylomicrobium</taxon>
    </lineage>
</organism>
<sequence>MGGESNEKLCRAGKATADFCPYPENGELPGRGETACWIYGRIVRFDDDYYDEPALLRAAPAILSYATRCQTFPKPAN</sequence>